<gene>
    <name evidence="1" type="ORF">CLO192961_LOCUS117192</name>
</gene>
<reference evidence="1 2" key="1">
    <citation type="submission" date="2019-06" db="EMBL/GenBank/DDBJ databases">
        <authorList>
            <person name="Broberg M."/>
        </authorList>
    </citation>
    <scope>NUCLEOTIDE SEQUENCE [LARGE SCALE GENOMIC DNA]</scope>
</reference>
<comment type="caution">
    <text evidence="1">The sequence shown here is derived from an EMBL/GenBank/DDBJ whole genome shotgun (WGS) entry which is preliminary data.</text>
</comment>
<evidence type="ECO:0000313" key="1">
    <source>
        <dbReference type="EMBL" id="VUC23415.1"/>
    </source>
</evidence>
<proteinExistence type="predicted"/>
<name>A0ABY6TXF1_BIOOC</name>
<sequence length="460" mass="51024">MTVAVYAFATPPSLDGANENLDRVELSSNQIYPLESTPCDDTGTYQRDEIWESIDEFFDTAYLIFPIVSYVELTSRLVMQPSWVTVPDLRTLLYSIRLVNSAARYRMDHQNGDELLRRIVEVESSRQAYDFADPATLDAVFCSLALFTANSVLGKHGRAFLYLNEAQILFDDVEPSGCDEEQRKSRIEQVLHNTESATLAIYGRKQKKLQARKRPTCSDTVPARVGGVGLGDRLSAVATQLLQCLTRIHLARDADDISKVNLGSDAILSSLGQHPFSRIQSADVMITRQWQLSCKLLTSSEEGNGCKEPPKSMMESLGVVAMSWICVLREGELRIVGLGKLAELAVNIFKLPGGSHQDSLRGLTGAVMKEDHEGWFALPLADVILSAAYNVPPLMETQKDQEIRCSMLARLAAQDASTSLETELVLPQIPTVQHLGFGDSHEDAFDSSYFMISDYSHSEF</sequence>
<dbReference type="EMBL" id="CABFNS010000705">
    <property type="protein sequence ID" value="VUC23415.1"/>
    <property type="molecule type" value="Genomic_DNA"/>
</dbReference>
<evidence type="ECO:0008006" key="3">
    <source>
        <dbReference type="Google" id="ProtNLM"/>
    </source>
</evidence>
<protein>
    <recommendedName>
        <fullName evidence="3">Transcription factor domain-containing protein</fullName>
    </recommendedName>
</protein>
<evidence type="ECO:0000313" key="2">
    <source>
        <dbReference type="Proteomes" id="UP000766486"/>
    </source>
</evidence>
<dbReference type="Proteomes" id="UP000766486">
    <property type="component" value="Unassembled WGS sequence"/>
</dbReference>
<keyword evidence="2" id="KW-1185">Reference proteome</keyword>
<accession>A0ABY6TXF1</accession>
<organism evidence="1 2">
    <name type="scientific">Bionectria ochroleuca</name>
    <name type="common">Gliocladium roseum</name>
    <dbReference type="NCBI Taxonomy" id="29856"/>
    <lineage>
        <taxon>Eukaryota</taxon>
        <taxon>Fungi</taxon>
        <taxon>Dikarya</taxon>
        <taxon>Ascomycota</taxon>
        <taxon>Pezizomycotina</taxon>
        <taxon>Sordariomycetes</taxon>
        <taxon>Hypocreomycetidae</taxon>
        <taxon>Hypocreales</taxon>
        <taxon>Bionectriaceae</taxon>
        <taxon>Clonostachys</taxon>
    </lineage>
</organism>